<reference evidence="2 3" key="1">
    <citation type="submission" date="2024-02" db="EMBL/GenBank/DDBJ databases">
        <authorList>
            <person name="Chen Y."/>
            <person name="Shah S."/>
            <person name="Dougan E. K."/>
            <person name="Thang M."/>
            <person name="Chan C."/>
        </authorList>
    </citation>
    <scope>NUCLEOTIDE SEQUENCE [LARGE SCALE GENOMIC DNA]</scope>
</reference>
<gene>
    <name evidence="2" type="ORF">CCMP2556_LOCUS39479</name>
</gene>
<organism evidence="2 3">
    <name type="scientific">Durusdinium trenchii</name>
    <dbReference type="NCBI Taxonomy" id="1381693"/>
    <lineage>
        <taxon>Eukaryota</taxon>
        <taxon>Sar</taxon>
        <taxon>Alveolata</taxon>
        <taxon>Dinophyceae</taxon>
        <taxon>Suessiales</taxon>
        <taxon>Symbiodiniaceae</taxon>
        <taxon>Durusdinium</taxon>
    </lineage>
</organism>
<evidence type="ECO:0000313" key="2">
    <source>
        <dbReference type="EMBL" id="CAK9080383.1"/>
    </source>
</evidence>
<feature type="domain" description="Protein kinase" evidence="1">
    <location>
        <begin position="42"/>
        <end position="109"/>
    </location>
</feature>
<protein>
    <recommendedName>
        <fullName evidence="1">Protein kinase domain-containing protein</fullName>
    </recommendedName>
</protein>
<comment type="caution">
    <text evidence="2">The sequence shown here is derived from an EMBL/GenBank/DDBJ whole genome shotgun (WGS) entry which is preliminary data.</text>
</comment>
<dbReference type="Gene3D" id="1.10.510.10">
    <property type="entry name" value="Transferase(Phosphotransferase) domain 1"/>
    <property type="match status" value="1"/>
</dbReference>
<dbReference type="EMBL" id="CAXAMN010023729">
    <property type="protein sequence ID" value="CAK9080383.1"/>
    <property type="molecule type" value="Genomic_DNA"/>
</dbReference>
<dbReference type="InterPro" id="IPR000719">
    <property type="entry name" value="Prot_kinase_dom"/>
</dbReference>
<dbReference type="InterPro" id="IPR011009">
    <property type="entry name" value="Kinase-like_dom_sf"/>
</dbReference>
<keyword evidence="3" id="KW-1185">Reference proteome</keyword>
<proteinExistence type="predicted"/>
<evidence type="ECO:0000259" key="1">
    <source>
        <dbReference type="Pfam" id="PF00069"/>
    </source>
</evidence>
<accession>A0ABP0PWI2</accession>
<evidence type="ECO:0000313" key="3">
    <source>
        <dbReference type="Proteomes" id="UP001642484"/>
    </source>
</evidence>
<name>A0ABP0PWI2_9DINO</name>
<dbReference type="Pfam" id="PF00069">
    <property type="entry name" value="Pkinase"/>
    <property type="match status" value="1"/>
</dbReference>
<dbReference type="Proteomes" id="UP001642484">
    <property type="component" value="Unassembled WGS sequence"/>
</dbReference>
<dbReference type="SUPFAM" id="SSF56112">
    <property type="entry name" value="Protein kinase-like (PK-like)"/>
    <property type="match status" value="1"/>
</dbReference>
<sequence>MFMSRVSNLFFSVCALVKDHWTAVRSWWFGHAPGPVFEENPVDRKAALSEASVLHALDHSHVNRLLAVVEDEFNTNLILEYIPGMDLMETLLQTGPMEEEPAANILWPIAIRRALCTEM</sequence>